<reference evidence="1" key="1">
    <citation type="submission" date="2022-07" db="EMBL/GenBank/DDBJ databases">
        <title>Phylogenomic reconstructions and comparative analyses of Kickxellomycotina fungi.</title>
        <authorList>
            <person name="Reynolds N.K."/>
            <person name="Stajich J.E."/>
            <person name="Barry K."/>
            <person name="Grigoriev I.V."/>
            <person name="Crous P."/>
            <person name="Smith M.E."/>
        </authorList>
    </citation>
    <scope>NUCLEOTIDE SEQUENCE</scope>
    <source>
        <strain evidence="1">Benny 63K</strain>
    </source>
</reference>
<protein>
    <submittedName>
        <fullName evidence="1">Uncharacterized protein</fullName>
    </submittedName>
</protein>
<proteinExistence type="predicted"/>
<name>A0ACC1IBF4_9FUNG</name>
<evidence type="ECO:0000313" key="2">
    <source>
        <dbReference type="Proteomes" id="UP001150581"/>
    </source>
</evidence>
<keyword evidence="2" id="KW-1185">Reference proteome</keyword>
<dbReference type="Proteomes" id="UP001150581">
    <property type="component" value="Unassembled WGS sequence"/>
</dbReference>
<accession>A0ACC1IBF4</accession>
<evidence type="ECO:0000313" key="1">
    <source>
        <dbReference type="EMBL" id="KAJ1889775.1"/>
    </source>
</evidence>
<sequence length="233" mass="24569">MHDDSSTVPFDAPYNATNLGVFGEPAAHGAGLSRYIANGGSAIGDDADTEANSDSSNSSNNNSNNARHQHAAATHSPHNNAANGAPTGMAARFGRWLPTRPSTQSTKVPVGRLNNATRLRPSSRKSSHYNYASDDGMHLGYAAVPRTPSSAQVPAGTFSRATTERYLYSSTFGRGGTAKQQQALLLQSPSSPSQSPNPWVDAADTRLQARRHALSDSSLRPARDTSSQNGHKG</sequence>
<comment type="caution">
    <text evidence="1">The sequence shown here is derived from an EMBL/GenBank/DDBJ whole genome shotgun (WGS) entry which is preliminary data.</text>
</comment>
<organism evidence="1 2">
    <name type="scientific">Kickxella alabastrina</name>
    <dbReference type="NCBI Taxonomy" id="61397"/>
    <lineage>
        <taxon>Eukaryota</taxon>
        <taxon>Fungi</taxon>
        <taxon>Fungi incertae sedis</taxon>
        <taxon>Zoopagomycota</taxon>
        <taxon>Kickxellomycotina</taxon>
        <taxon>Kickxellomycetes</taxon>
        <taxon>Kickxellales</taxon>
        <taxon>Kickxellaceae</taxon>
        <taxon>Kickxella</taxon>
    </lineage>
</organism>
<dbReference type="EMBL" id="JANBPG010001476">
    <property type="protein sequence ID" value="KAJ1889775.1"/>
    <property type="molecule type" value="Genomic_DNA"/>
</dbReference>
<gene>
    <name evidence="1" type="ORF">LPJ66_007856</name>
</gene>